<dbReference type="KEGG" id="sbro:GQF42_14700"/>
<evidence type="ECO:0000256" key="1">
    <source>
        <dbReference type="SAM" id="MobiDB-lite"/>
    </source>
</evidence>
<dbReference type="EMBL" id="CP047020">
    <property type="protein sequence ID" value="QHA04366.1"/>
    <property type="molecule type" value="Genomic_DNA"/>
</dbReference>
<evidence type="ECO:0000313" key="4">
    <source>
        <dbReference type="Proteomes" id="UP000436138"/>
    </source>
</evidence>
<reference evidence="3 4" key="1">
    <citation type="submission" date="2019-12" db="EMBL/GenBank/DDBJ databases">
        <title>Streptomyces sp. strain T44 isolated from rhizosphere soil of Broussonetia papyrifera.</title>
        <authorList>
            <person name="Mo P."/>
        </authorList>
    </citation>
    <scope>NUCLEOTIDE SEQUENCE [LARGE SCALE GENOMIC DNA]</scope>
    <source>
        <strain evidence="3 4">T44</strain>
    </source>
</reference>
<sequence length="408" mass="43573">MPSQRGAAVAGRICSRASSGAAVGRNRSQVGAVCRPVKRARILALVLSFLGIQLTWLIAPAYACGCGAMIPDPASRISVANEQSVLRWDGRQEQIVMRLTVAGDARHAAWIMPVPHRATVRLDDPALFDQLARAIQPVHRTRYHFWPDDGDWPFDSHDTVGAAAPPDPAGVGVVDRQQLGPFDVARLTATDPGALGGWLRAHGFPLPARLRTALQPYVDRHWEYVAVRLAPSAAGSSLHGALDPIRLTFAADAPVYPMRLSRLATTPQSLGLYVLATHRMRTRTTIGGPAPSTVFAGRLGPQDGALGPLTARTPYLTALTQQFPDPARISGDHELLQAPADTPVQQVVYDDELRRIAGIPAWGLTVGGGLLVIVAVVAVIVVRRSRRPVLPPPPVEPPPPLSPSAPVG</sequence>
<dbReference type="Proteomes" id="UP000436138">
    <property type="component" value="Chromosome"/>
</dbReference>
<keyword evidence="2" id="KW-0812">Transmembrane</keyword>
<feature type="transmembrane region" description="Helical" evidence="2">
    <location>
        <begin position="42"/>
        <end position="63"/>
    </location>
</feature>
<accession>A0A6I6N7G5</accession>
<gene>
    <name evidence="3" type="ORF">GQF42_14700</name>
</gene>
<keyword evidence="2" id="KW-1133">Transmembrane helix</keyword>
<protein>
    <submittedName>
        <fullName evidence="3">DUF2330 domain-containing protein</fullName>
    </submittedName>
</protein>
<name>A0A6I6N7G5_9ACTN</name>
<feature type="region of interest" description="Disordered" evidence="1">
    <location>
        <begin position="388"/>
        <end position="408"/>
    </location>
</feature>
<keyword evidence="4" id="KW-1185">Reference proteome</keyword>
<evidence type="ECO:0000256" key="2">
    <source>
        <dbReference type="SAM" id="Phobius"/>
    </source>
</evidence>
<evidence type="ECO:0000313" key="3">
    <source>
        <dbReference type="EMBL" id="QHA04366.1"/>
    </source>
</evidence>
<dbReference type="Pfam" id="PF10092">
    <property type="entry name" value="DUF2330"/>
    <property type="match status" value="1"/>
</dbReference>
<proteinExistence type="predicted"/>
<keyword evidence="2" id="KW-0472">Membrane</keyword>
<dbReference type="AlphaFoldDB" id="A0A6I6N7G5"/>
<organism evidence="3 4">
    <name type="scientific">Streptomyces broussonetiae</name>
    <dbReference type="NCBI Taxonomy" id="2686304"/>
    <lineage>
        <taxon>Bacteria</taxon>
        <taxon>Bacillati</taxon>
        <taxon>Actinomycetota</taxon>
        <taxon>Actinomycetes</taxon>
        <taxon>Kitasatosporales</taxon>
        <taxon>Streptomycetaceae</taxon>
        <taxon>Streptomyces</taxon>
    </lineage>
</organism>
<feature type="transmembrane region" description="Helical" evidence="2">
    <location>
        <begin position="361"/>
        <end position="382"/>
    </location>
</feature>
<feature type="compositionally biased region" description="Pro residues" evidence="1">
    <location>
        <begin position="389"/>
        <end position="408"/>
    </location>
</feature>
<dbReference type="InterPro" id="IPR019283">
    <property type="entry name" value="DUF2330"/>
</dbReference>